<keyword evidence="1" id="KW-1133">Transmembrane helix</keyword>
<evidence type="ECO:0000313" key="3">
    <source>
        <dbReference type="Proteomes" id="UP000019249"/>
    </source>
</evidence>
<evidence type="ECO:0000256" key="1">
    <source>
        <dbReference type="SAM" id="Phobius"/>
    </source>
</evidence>
<comment type="caution">
    <text evidence="2">The sequence shown here is derived from an EMBL/GenBank/DDBJ whole genome shotgun (WGS) entry which is preliminary data.</text>
</comment>
<keyword evidence="1" id="KW-0812">Transmembrane</keyword>
<reference evidence="2 3" key="1">
    <citation type="journal article" date="2014" name="Int. J. Syst. Evol. Microbiol.">
        <title>Listeria floridensis sp. nov., Listeria aquatica sp. nov., Listeria cornellensis sp. nov., Listeria riparia sp. nov. and Listeria grandensis sp. nov., from agricultural and natural environments.</title>
        <authorList>
            <person name="den Bakker H.C."/>
            <person name="Warchocki S."/>
            <person name="Wright E.M."/>
            <person name="Allred A.F."/>
            <person name="Ahlstrom C."/>
            <person name="Manuel C.S."/>
            <person name="Stasiewicz M.J."/>
            <person name="Burrell A."/>
            <person name="Roof S."/>
            <person name="Strawn L."/>
            <person name="Fortes E.D."/>
            <person name="Nightingale K.K."/>
            <person name="Kephart D."/>
            <person name="Wiedmann M."/>
        </authorList>
    </citation>
    <scope>NUCLEOTIDE SEQUENCE [LARGE SCALE GENOMIC DNA]</scope>
    <source>
        <strain evidence="2 3">FSL S10-1187</strain>
    </source>
</reference>
<keyword evidence="1" id="KW-0472">Membrane</keyword>
<feature type="transmembrane region" description="Helical" evidence="1">
    <location>
        <begin position="79"/>
        <end position="104"/>
    </location>
</feature>
<evidence type="ECO:0000313" key="2">
    <source>
        <dbReference type="EMBL" id="EUJ25859.1"/>
    </source>
</evidence>
<sequence>MKLSFAIRLRFQAKRQKKEANLEKIKERLEHYSPQQLAELYHNKLQNTWTDGTRAYAWYINSTTKFTPTFNYLFGDKKILIYSFAQIFHIMNLFAIALGALRFFKTKKI</sequence>
<gene>
    <name evidence="2" type="ORF">MFLO_14657</name>
</gene>
<keyword evidence="3" id="KW-1185">Reference proteome</keyword>
<dbReference type="RefSeq" id="WP_206538343.1">
    <property type="nucleotide sequence ID" value="NZ_AODF01000041.1"/>
</dbReference>
<name>A0ABN0RC03_9LIST</name>
<protein>
    <submittedName>
        <fullName evidence="2">Uncharacterized protein</fullName>
    </submittedName>
</protein>
<proteinExistence type="predicted"/>
<dbReference type="EMBL" id="AODF01000041">
    <property type="protein sequence ID" value="EUJ25859.1"/>
    <property type="molecule type" value="Genomic_DNA"/>
</dbReference>
<accession>A0ABN0RC03</accession>
<organism evidence="2 3">
    <name type="scientific">Listeria floridensis FSL S10-1187</name>
    <dbReference type="NCBI Taxonomy" id="1265817"/>
    <lineage>
        <taxon>Bacteria</taxon>
        <taxon>Bacillati</taxon>
        <taxon>Bacillota</taxon>
        <taxon>Bacilli</taxon>
        <taxon>Bacillales</taxon>
        <taxon>Listeriaceae</taxon>
        <taxon>Listeria</taxon>
    </lineage>
</organism>
<dbReference type="Proteomes" id="UP000019249">
    <property type="component" value="Unassembled WGS sequence"/>
</dbReference>